<dbReference type="Gene3D" id="3.30.2310.20">
    <property type="entry name" value="RelE-like"/>
    <property type="match status" value="1"/>
</dbReference>
<gene>
    <name evidence="1" type="ORF">FYJ45_28880</name>
</gene>
<protein>
    <submittedName>
        <fullName evidence="1">Type II toxin-antitoxin system RelE/ParE family toxin</fullName>
    </submittedName>
</protein>
<dbReference type="AlphaFoldDB" id="A0A6N7WQV9"/>
<proteinExistence type="predicted"/>
<organism evidence="1 2">
    <name type="scientific">Eisenbergiella porci</name>
    <dbReference type="NCBI Taxonomy" id="2652274"/>
    <lineage>
        <taxon>Bacteria</taxon>
        <taxon>Bacillati</taxon>
        <taxon>Bacillota</taxon>
        <taxon>Clostridia</taxon>
        <taxon>Lachnospirales</taxon>
        <taxon>Lachnospiraceae</taxon>
        <taxon>Eisenbergiella</taxon>
    </lineage>
</organism>
<reference evidence="1 2" key="1">
    <citation type="submission" date="2019-08" db="EMBL/GenBank/DDBJ databases">
        <title>In-depth cultivation of the pig gut microbiome towards novel bacterial diversity and tailored functional studies.</title>
        <authorList>
            <person name="Wylensek D."/>
            <person name="Hitch T.C.A."/>
            <person name="Clavel T."/>
        </authorList>
    </citation>
    <scope>NUCLEOTIDE SEQUENCE [LARGE SCALE GENOMIC DNA]</scope>
    <source>
        <strain evidence="1 2">WCA-389-WT-23B</strain>
    </source>
</reference>
<dbReference type="SUPFAM" id="SSF143011">
    <property type="entry name" value="RelE-like"/>
    <property type="match status" value="1"/>
</dbReference>
<name>A0A6N7WQV9_9FIRM</name>
<comment type="caution">
    <text evidence="1">The sequence shown here is derived from an EMBL/GenBank/DDBJ whole genome shotgun (WGS) entry which is preliminary data.</text>
</comment>
<evidence type="ECO:0000313" key="1">
    <source>
        <dbReference type="EMBL" id="MSS92074.1"/>
    </source>
</evidence>
<sequence length="110" mass="12474">MRMSWEVLFMPEAMEDFRDLDGSQKKLVRKAIDKVSTNPLTVEEGGYGKPLGNKGGKNLTGLLKIKLLNAGIRIVYKLVRKDDQMYIVVIGARKDDEVYETAAKRVENEK</sequence>
<accession>A0A6N7WQV9</accession>
<dbReference type="InterPro" id="IPR035093">
    <property type="entry name" value="RelE/ParE_toxin_dom_sf"/>
</dbReference>
<keyword evidence="2" id="KW-1185">Reference proteome</keyword>
<evidence type="ECO:0000313" key="2">
    <source>
        <dbReference type="Proteomes" id="UP000436047"/>
    </source>
</evidence>
<dbReference type="EMBL" id="VUMI01000115">
    <property type="protein sequence ID" value="MSS92074.1"/>
    <property type="molecule type" value="Genomic_DNA"/>
</dbReference>
<dbReference type="Proteomes" id="UP000436047">
    <property type="component" value="Unassembled WGS sequence"/>
</dbReference>